<keyword evidence="3" id="KW-1185">Reference proteome</keyword>
<organism evidence="2 3">
    <name type="scientific">Flagellimonas marinaquae</name>
    <dbReference type="NCBI Taxonomy" id="254955"/>
    <lineage>
        <taxon>Bacteria</taxon>
        <taxon>Pseudomonadati</taxon>
        <taxon>Bacteroidota</taxon>
        <taxon>Flavobacteriia</taxon>
        <taxon>Flavobacteriales</taxon>
        <taxon>Flavobacteriaceae</taxon>
        <taxon>Flagellimonas</taxon>
    </lineage>
</organism>
<evidence type="ECO:0000313" key="3">
    <source>
        <dbReference type="Proteomes" id="UP001330184"/>
    </source>
</evidence>
<dbReference type="RefSeq" id="WP_338195199.1">
    <property type="nucleotide sequence ID" value="NZ_AP027268.1"/>
</dbReference>
<dbReference type="Gene3D" id="3.40.50.12370">
    <property type="match status" value="1"/>
</dbReference>
<dbReference type="SUPFAM" id="SSF52402">
    <property type="entry name" value="Adenine nucleotide alpha hydrolases-like"/>
    <property type="match status" value="1"/>
</dbReference>
<evidence type="ECO:0000313" key="2">
    <source>
        <dbReference type="EMBL" id="BDW94090.1"/>
    </source>
</evidence>
<gene>
    <name evidence="2" type="ORF">MACH07_29220</name>
</gene>
<protein>
    <recommendedName>
        <fullName evidence="1">UspA domain-containing protein</fullName>
    </recommendedName>
</protein>
<name>A0AA48HF85_9FLAO</name>
<feature type="domain" description="UspA" evidence="1">
    <location>
        <begin position="9"/>
        <end position="138"/>
    </location>
</feature>
<dbReference type="EMBL" id="AP027268">
    <property type="protein sequence ID" value="BDW94090.1"/>
    <property type="molecule type" value="Genomic_DNA"/>
</dbReference>
<dbReference type="Proteomes" id="UP001330184">
    <property type="component" value="Chromosome"/>
</dbReference>
<dbReference type="AlphaFoldDB" id="A0AA48HF85"/>
<dbReference type="InterPro" id="IPR006016">
    <property type="entry name" value="UspA"/>
</dbReference>
<accession>A0AA48HF85</accession>
<proteinExistence type="predicted"/>
<reference evidence="2 3" key="1">
    <citation type="submission" date="2023-01" db="EMBL/GenBank/DDBJ databases">
        <title>Complete genome sequence of Muricauda aquimarina strain IFOP_LL357.</title>
        <authorList>
            <person name="Gajardo G."/>
            <person name="Ueki S."/>
            <person name="Maruyama F."/>
        </authorList>
    </citation>
    <scope>NUCLEOTIDE SEQUENCE [LARGE SCALE GENOMIC DNA]</scope>
    <source>
        <strain evidence="2 3">IFOP_LL357</strain>
    </source>
</reference>
<evidence type="ECO:0000259" key="1">
    <source>
        <dbReference type="Pfam" id="PF00582"/>
    </source>
</evidence>
<sequence>MKKHHKKYRISVLLDMTDNSESVLSSAVELAKRVDGDIEVFHVKPATNLIKGDSQLSAIRTLNQDDRATRSALEQLISRVSLNEDFTIGYKLEYGNVRNRVGDYLAKATPDFLVLGKQRPKIGVFFESITDFVIDQVSHTHVLILGNDNTLRSFDDINLGIFGDDLAENDLDLILELKRDNEKPVRHFGISDEQESETRAYPWQKTVSYNFSRGSNAVDGLVSYVSRTNTQLLCISQKGNDSDFFKSSPIKSVIRKANVPLMILGG</sequence>
<dbReference type="Pfam" id="PF00582">
    <property type="entry name" value="Usp"/>
    <property type="match status" value="1"/>
</dbReference>